<protein>
    <submittedName>
        <fullName evidence="2">Uncharacterized protein</fullName>
    </submittedName>
</protein>
<feature type="compositionally biased region" description="Polar residues" evidence="1">
    <location>
        <begin position="144"/>
        <end position="157"/>
    </location>
</feature>
<feature type="compositionally biased region" description="Basic and acidic residues" evidence="1">
    <location>
        <begin position="160"/>
        <end position="169"/>
    </location>
</feature>
<keyword evidence="3" id="KW-1185">Reference proteome</keyword>
<name>A0AAD4TRQ9_OVIAM</name>
<evidence type="ECO:0000256" key="1">
    <source>
        <dbReference type="SAM" id="MobiDB-lite"/>
    </source>
</evidence>
<dbReference type="AlphaFoldDB" id="A0AAD4TRQ9"/>
<accession>A0AAD4TRQ9</accession>
<comment type="caution">
    <text evidence="2">The sequence shown here is derived from an EMBL/GenBank/DDBJ whole genome shotgun (WGS) entry which is preliminary data.</text>
</comment>
<proteinExistence type="predicted"/>
<dbReference type="Proteomes" id="UP001214576">
    <property type="component" value="Unassembled WGS sequence"/>
</dbReference>
<feature type="region of interest" description="Disordered" evidence="1">
    <location>
        <begin position="91"/>
        <end position="117"/>
    </location>
</feature>
<reference evidence="2" key="1">
    <citation type="submission" date="2022-03" db="EMBL/GenBank/DDBJ databases">
        <title>Genomic analyses of argali, domestic sheep and their hybrids provide insights into chromosomal evolution, heterosis and genetic basis of agronomic traits.</title>
        <authorList>
            <person name="Li M."/>
        </authorList>
    </citation>
    <scope>NUCLEOTIDE SEQUENCE</scope>
    <source>
        <strain evidence="2">CAU-MHL-2022a</strain>
        <tissue evidence="2">Skin</tissue>
    </source>
</reference>
<dbReference type="EMBL" id="JAKZEL010000025">
    <property type="protein sequence ID" value="KAI4530405.1"/>
    <property type="molecule type" value="Genomic_DNA"/>
</dbReference>
<organism evidence="2 3">
    <name type="scientific">Ovis ammon polii</name>
    <dbReference type="NCBI Taxonomy" id="230172"/>
    <lineage>
        <taxon>Eukaryota</taxon>
        <taxon>Metazoa</taxon>
        <taxon>Chordata</taxon>
        <taxon>Craniata</taxon>
        <taxon>Vertebrata</taxon>
        <taxon>Euteleostomi</taxon>
        <taxon>Mammalia</taxon>
        <taxon>Eutheria</taxon>
        <taxon>Laurasiatheria</taxon>
        <taxon>Artiodactyla</taxon>
        <taxon>Ruminantia</taxon>
        <taxon>Pecora</taxon>
        <taxon>Bovidae</taxon>
        <taxon>Caprinae</taxon>
        <taxon>Ovis</taxon>
    </lineage>
</organism>
<evidence type="ECO:0000313" key="2">
    <source>
        <dbReference type="EMBL" id="KAI4530405.1"/>
    </source>
</evidence>
<feature type="region of interest" description="Disordered" evidence="1">
    <location>
        <begin position="140"/>
        <end position="169"/>
    </location>
</feature>
<sequence length="169" mass="19187">MDLSKRIDSEAGIAMGNNALTHNIQLTVFYATAVNAYPYFECTLFTIECYGEVVTLHSIMSMGAQDRWIQFSGGSLLSLVLQQIQTYDKRPQHNSYDCDPCSKGKGPRLDNTQNPEHYKYDKDIKENYFQRLIEPEKQLYRPSLNAQRSAGAQQPTPQRADADRRNSAG</sequence>
<evidence type="ECO:0000313" key="3">
    <source>
        <dbReference type="Proteomes" id="UP001214576"/>
    </source>
</evidence>
<gene>
    <name evidence="2" type="ORF">MG293_019294</name>
</gene>